<feature type="domain" description="VOC" evidence="1">
    <location>
        <begin position="8"/>
        <end position="121"/>
    </location>
</feature>
<dbReference type="EMBL" id="JACHMH010000001">
    <property type="protein sequence ID" value="MBB4680120.1"/>
    <property type="molecule type" value="Genomic_DNA"/>
</dbReference>
<dbReference type="Pfam" id="PF00903">
    <property type="entry name" value="Glyoxalase"/>
    <property type="match status" value="1"/>
</dbReference>
<dbReference type="InterPro" id="IPR052164">
    <property type="entry name" value="Anthracycline_SecMetBiosynth"/>
</dbReference>
<reference evidence="2 3" key="1">
    <citation type="submission" date="2020-08" db="EMBL/GenBank/DDBJ databases">
        <title>Sequencing the genomes of 1000 actinobacteria strains.</title>
        <authorList>
            <person name="Klenk H.-P."/>
        </authorList>
    </citation>
    <scope>NUCLEOTIDE SEQUENCE [LARGE SCALE GENOMIC DNA]</scope>
    <source>
        <strain evidence="2 3">DSM 44230</strain>
    </source>
</reference>
<sequence length="247" mass="26430">MGAVAPGTPGWIDVRSPDLAQTRSFYMGLFDWSARVAPAEAGGYTVFTKGGKAVAGAGPLLAPGQRTAWRTFVLVDDAEATTARVEPAGGQVLFPAKKVADTGRIGVFTDRAGAEVGVWEPGEMPGCELFNESGTLCWNELSTGDSDGSKAFYGEVFGWEARDRRLGDVEYSQWRIEGRTVAGMRPGHPEITTPYWMAYFAVRDCDESAERAGQLGGRVTGRPTDTVLGRSAVLTDPHGAVFTIITM</sequence>
<dbReference type="Pfam" id="PF18029">
    <property type="entry name" value="Glyoxalase_6"/>
    <property type="match status" value="1"/>
</dbReference>
<dbReference type="SUPFAM" id="SSF54593">
    <property type="entry name" value="Glyoxalase/Bleomycin resistance protein/Dihydroxybiphenyl dioxygenase"/>
    <property type="match status" value="2"/>
</dbReference>
<accession>A0A7W7FWJ6</accession>
<evidence type="ECO:0000313" key="3">
    <source>
        <dbReference type="Proteomes" id="UP000533598"/>
    </source>
</evidence>
<organism evidence="2 3">
    <name type="scientific">Crossiella cryophila</name>
    <dbReference type="NCBI Taxonomy" id="43355"/>
    <lineage>
        <taxon>Bacteria</taxon>
        <taxon>Bacillati</taxon>
        <taxon>Actinomycetota</taxon>
        <taxon>Actinomycetes</taxon>
        <taxon>Pseudonocardiales</taxon>
        <taxon>Pseudonocardiaceae</taxon>
        <taxon>Crossiella</taxon>
    </lineage>
</organism>
<dbReference type="InterPro" id="IPR037523">
    <property type="entry name" value="VOC_core"/>
</dbReference>
<feature type="domain" description="VOC" evidence="1">
    <location>
        <begin position="135"/>
        <end position="247"/>
    </location>
</feature>
<dbReference type="PROSITE" id="PS51819">
    <property type="entry name" value="VOC"/>
    <property type="match status" value="2"/>
</dbReference>
<gene>
    <name evidence="2" type="ORF">HNR67_006238</name>
</gene>
<dbReference type="PANTHER" id="PTHR33993:SF14">
    <property type="entry name" value="GB|AAF24581.1"/>
    <property type="match status" value="1"/>
</dbReference>
<dbReference type="Proteomes" id="UP000533598">
    <property type="component" value="Unassembled WGS sequence"/>
</dbReference>
<dbReference type="CDD" id="cd07247">
    <property type="entry name" value="SgaA_N_like"/>
    <property type="match status" value="2"/>
</dbReference>
<protein>
    <submittedName>
        <fullName evidence="2">Putative enzyme related to lactoylglutathione lyase</fullName>
    </submittedName>
</protein>
<dbReference type="GO" id="GO:0016829">
    <property type="term" value="F:lyase activity"/>
    <property type="evidence" value="ECO:0007669"/>
    <property type="project" value="UniProtKB-KW"/>
</dbReference>
<dbReference type="InterPro" id="IPR029068">
    <property type="entry name" value="Glyas_Bleomycin-R_OHBP_Dase"/>
</dbReference>
<name>A0A7W7FWJ6_9PSEU</name>
<evidence type="ECO:0000259" key="1">
    <source>
        <dbReference type="PROSITE" id="PS51819"/>
    </source>
</evidence>
<dbReference type="AlphaFoldDB" id="A0A7W7FWJ6"/>
<dbReference type="InterPro" id="IPR004360">
    <property type="entry name" value="Glyas_Fos-R_dOase_dom"/>
</dbReference>
<keyword evidence="2" id="KW-0456">Lyase</keyword>
<dbReference type="PANTHER" id="PTHR33993">
    <property type="entry name" value="GLYOXALASE-RELATED"/>
    <property type="match status" value="1"/>
</dbReference>
<comment type="caution">
    <text evidence="2">The sequence shown here is derived from an EMBL/GenBank/DDBJ whole genome shotgun (WGS) entry which is preliminary data.</text>
</comment>
<dbReference type="Gene3D" id="3.10.180.10">
    <property type="entry name" value="2,3-Dihydroxybiphenyl 1,2-Dioxygenase, domain 1"/>
    <property type="match status" value="2"/>
</dbReference>
<evidence type="ECO:0000313" key="2">
    <source>
        <dbReference type="EMBL" id="MBB4680120.1"/>
    </source>
</evidence>
<keyword evidence="3" id="KW-1185">Reference proteome</keyword>
<dbReference type="InterPro" id="IPR041581">
    <property type="entry name" value="Glyoxalase_6"/>
</dbReference>
<dbReference type="RefSeq" id="WP_185005789.1">
    <property type="nucleotide sequence ID" value="NZ_BAAAUI010000020.1"/>
</dbReference>
<proteinExistence type="predicted"/>